<comment type="similarity">
    <text evidence="2">Belongs to the HAD-like hydrolase superfamily. CbbY/CbbZ/Gph/YieH family.</text>
</comment>
<dbReference type="InterPro" id="IPR006439">
    <property type="entry name" value="HAD-SF_hydro_IA"/>
</dbReference>
<dbReference type="Gene3D" id="1.10.150.240">
    <property type="entry name" value="Putative phosphatase, domain 2"/>
    <property type="match status" value="1"/>
</dbReference>
<dbReference type="InterPro" id="IPR023214">
    <property type="entry name" value="HAD_sf"/>
</dbReference>
<keyword evidence="3" id="KW-0479">Metal-binding</keyword>
<dbReference type="EMBL" id="QFWG01000006">
    <property type="protein sequence ID" value="PWI27723.1"/>
    <property type="molecule type" value="Genomic_DNA"/>
</dbReference>
<gene>
    <name evidence="6" type="ORF">CAY35_05800</name>
</gene>
<organism evidence="6 7">
    <name type="scientific">Pseudoglutamicibacter cumminsii</name>
    <dbReference type="NCBI Taxonomy" id="156979"/>
    <lineage>
        <taxon>Bacteria</taxon>
        <taxon>Bacillati</taxon>
        <taxon>Actinomycetota</taxon>
        <taxon>Actinomycetes</taxon>
        <taxon>Micrococcales</taxon>
        <taxon>Micrococcaceae</taxon>
        <taxon>Pseudoglutamicibacter</taxon>
    </lineage>
</organism>
<dbReference type="SUPFAM" id="SSF56784">
    <property type="entry name" value="HAD-like"/>
    <property type="match status" value="1"/>
</dbReference>
<dbReference type="PANTHER" id="PTHR46193:SF18">
    <property type="entry name" value="HEXITOL PHOSPHATASE B"/>
    <property type="match status" value="1"/>
</dbReference>
<evidence type="ECO:0000256" key="5">
    <source>
        <dbReference type="ARBA" id="ARBA00023277"/>
    </source>
</evidence>
<evidence type="ECO:0008006" key="8">
    <source>
        <dbReference type="Google" id="ProtNLM"/>
    </source>
</evidence>
<proteinExistence type="inferred from homology"/>
<sequence>MPKRVRVNMSNQLPAAVLWDMDGTLIDSDPLWGRAEISLMERAGAPWTQQDVEDFVGASLPSAAEKMREAGLNLSVREIIDHLITEVAAGVREFGIPWRPGARELLEALSEAGVPQALVTMSETPLSSAFIEVLGRNPFDAIVTGDTVYPHKPEPEPYLKGLRLLREATGLELPATRVIAIEDSTPGTASAVNAGLATLGIPHTAAITGRDGLIIRETLADMTPARLAEMVALIHAR</sequence>
<dbReference type="InterPro" id="IPR051600">
    <property type="entry name" value="Beta-PGM-like"/>
</dbReference>
<evidence type="ECO:0000256" key="1">
    <source>
        <dbReference type="ARBA" id="ARBA00001946"/>
    </source>
</evidence>
<keyword evidence="4" id="KW-0460">Magnesium</keyword>
<dbReference type="InterPro" id="IPR036412">
    <property type="entry name" value="HAD-like_sf"/>
</dbReference>
<dbReference type="SFLD" id="SFLDG01129">
    <property type="entry name" value="C1.5:_HAD__Beta-PGM__Phosphata"/>
    <property type="match status" value="1"/>
</dbReference>
<evidence type="ECO:0000256" key="3">
    <source>
        <dbReference type="ARBA" id="ARBA00022723"/>
    </source>
</evidence>
<dbReference type="Pfam" id="PF13419">
    <property type="entry name" value="HAD_2"/>
    <property type="match status" value="1"/>
</dbReference>
<evidence type="ECO:0000256" key="4">
    <source>
        <dbReference type="ARBA" id="ARBA00022842"/>
    </source>
</evidence>
<evidence type="ECO:0000313" key="7">
    <source>
        <dbReference type="Proteomes" id="UP000245514"/>
    </source>
</evidence>
<dbReference type="Proteomes" id="UP000245514">
    <property type="component" value="Unassembled WGS sequence"/>
</dbReference>
<dbReference type="CDD" id="cd07505">
    <property type="entry name" value="HAD_BPGM-like"/>
    <property type="match status" value="1"/>
</dbReference>
<dbReference type="Gene3D" id="3.40.50.1000">
    <property type="entry name" value="HAD superfamily/HAD-like"/>
    <property type="match status" value="1"/>
</dbReference>
<comment type="cofactor">
    <cofactor evidence="1">
        <name>Mg(2+)</name>
        <dbReference type="ChEBI" id="CHEBI:18420"/>
    </cofactor>
</comment>
<keyword evidence="7" id="KW-1185">Reference proteome</keyword>
<reference evidence="6 7" key="1">
    <citation type="submission" date="2018-05" db="EMBL/GenBank/DDBJ databases">
        <title>Draft Genome Sequence of Arthrobacter cumminsii IME1328, Isolated from a Patient Who Suffered from Foot Ulcers in China.</title>
        <authorList>
            <person name="Li M."/>
            <person name="Jiang Z."/>
            <person name="Sun Q."/>
            <person name="Tong Y."/>
        </authorList>
    </citation>
    <scope>NUCLEOTIDE SEQUENCE [LARGE SCALE GENOMIC DNA]</scope>
    <source>
        <strain evidence="6 7">IME1328</strain>
    </source>
</reference>
<dbReference type="InterPro" id="IPR041492">
    <property type="entry name" value="HAD_2"/>
</dbReference>
<dbReference type="PRINTS" id="PR00413">
    <property type="entry name" value="HADHALOGNASE"/>
</dbReference>
<dbReference type="PANTHER" id="PTHR46193">
    <property type="entry name" value="6-PHOSPHOGLUCONATE PHOSPHATASE"/>
    <property type="match status" value="1"/>
</dbReference>
<name>A0ABX5L8V1_9MICC</name>
<evidence type="ECO:0000313" key="6">
    <source>
        <dbReference type="EMBL" id="PWI27723.1"/>
    </source>
</evidence>
<comment type="caution">
    <text evidence="6">The sequence shown here is derived from an EMBL/GenBank/DDBJ whole genome shotgun (WGS) entry which is preliminary data.</text>
</comment>
<dbReference type="SFLD" id="SFLDS00003">
    <property type="entry name" value="Haloacid_Dehalogenase"/>
    <property type="match status" value="1"/>
</dbReference>
<evidence type="ECO:0000256" key="2">
    <source>
        <dbReference type="ARBA" id="ARBA00006171"/>
    </source>
</evidence>
<dbReference type="InterPro" id="IPR023198">
    <property type="entry name" value="PGP-like_dom2"/>
</dbReference>
<keyword evidence="5" id="KW-0119">Carbohydrate metabolism</keyword>
<accession>A0ABX5L8V1</accession>
<protein>
    <recommendedName>
        <fullName evidence="8">Hydrolase</fullName>
    </recommendedName>
</protein>